<keyword evidence="1" id="KW-0472">Membrane</keyword>
<proteinExistence type="predicted"/>
<reference evidence="2 3" key="1">
    <citation type="journal article" date="2015" name="Int. J. Syst. Evol. Microbiol.">
        <title>Sporolactobacillus shoreae sp. nov. and Sporolactobacillus spathodeae sp. nov., two spore-forming lactic acid bacteria isolated from tree barks in Thailand.</title>
        <authorList>
            <person name="Thamacharoensuk T."/>
            <person name="Kitahara M."/>
            <person name="Ohkuma M."/>
            <person name="Thongchul N."/>
            <person name="Tanasupawat S."/>
        </authorList>
    </citation>
    <scope>NUCLEOTIDE SEQUENCE [LARGE SCALE GENOMIC DNA]</scope>
    <source>
        <strain evidence="2 3">BK92</strain>
    </source>
</reference>
<keyword evidence="1" id="KW-0812">Transmembrane</keyword>
<gene>
    <name evidence="2" type="ORF">E4665_12230</name>
</gene>
<protein>
    <submittedName>
        <fullName evidence="2">Uncharacterized protein</fullName>
    </submittedName>
</protein>
<sequence length="67" mass="7612">MDQEHGFIIFGYIVLAAAIAAKSVWVIVRWSGADHKDRVKLFVNHIIGLLISLITLAVLTYSIFWRN</sequence>
<feature type="transmembrane region" description="Helical" evidence="1">
    <location>
        <begin position="42"/>
        <end position="64"/>
    </location>
</feature>
<feature type="transmembrane region" description="Helical" evidence="1">
    <location>
        <begin position="6"/>
        <end position="30"/>
    </location>
</feature>
<dbReference type="Proteomes" id="UP000298347">
    <property type="component" value="Unassembled WGS sequence"/>
</dbReference>
<dbReference type="EMBL" id="SRJD01000014">
    <property type="protein sequence ID" value="TGA97388.1"/>
    <property type="molecule type" value="Genomic_DNA"/>
</dbReference>
<organism evidence="2 3">
    <name type="scientific">Sporolactobacillus shoreae</name>
    <dbReference type="NCBI Taxonomy" id="1465501"/>
    <lineage>
        <taxon>Bacteria</taxon>
        <taxon>Bacillati</taxon>
        <taxon>Bacillota</taxon>
        <taxon>Bacilli</taxon>
        <taxon>Bacillales</taxon>
        <taxon>Sporolactobacillaceae</taxon>
        <taxon>Sporolactobacillus</taxon>
    </lineage>
</organism>
<dbReference type="AlphaFoldDB" id="A0A4Z0GLR6"/>
<name>A0A4Z0GLR6_9BACL</name>
<dbReference type="RefSeq" id="WP_135349076.1">
    <property type="nucleotide sequence ID" value="NZ_SRJD01000014.1"/>
</dbReference>
<keyword evidence="1" id="KW-1133">Transmembrane helix</keyword>
<evidence type="ECO:0000313" key="3">
    <source>
        <dbReference type="Proteomes" id="UP000298347"/>
    </source>
</evidence>
<evidence type="ECO:0000256" key="1">
    <source>
        <dbReference type="SAM" id="Phobius"/>
    </source>
</evidence>
<evidence type="ECO:0000313" key="2">
    <source>
        <dbReference type="EMBL" id="TGA97388.1"/>
    </source>
</evidence>
<keyword evidence="3" id="KW-1185">Reference proteome</keyword>
<accession>A0A4Z0GLR6</accession>
<comment type="caution">
    <text evidence="2">The sequence shown here is derived from an EMBL/GenBank/DDBJ whole genome shotgun (WGS) entry which is preliminary data.</text>
</comment>